<gene>
    <name evidence="1" type="ORF">B1B_03028</name>
</gene>
<dbReference type="EMBL" id="AUZY01001829">
    <property type="protein sequence ID" value="EQD73805.1"/>
    <property type="molecule type" value="Genomic_DNA"/>
</dbReference>
<reference evidence="1" key="1">
    <citation type="submission" date="2013-08" db="EMBL/GenBank/DDBJ databases">
        <authorList>
            <person name="Mendez C."/>
            <person name="Richter M."/>
            <person name="Ferrer M."/>
            <person name="Sanchez J."/>
        </authorList>
    </citation>
    <scope>NUCLEOTIDE SEQUENCE</scope>
</reference>
<proteinExistence type="predicted"/>
<evidence type="ECO:0000313" key="1">
    <source>
        <dbReference type="EMBL" id="EQD73805.1"/>
    </source>
</evidence>
<reference evidence="1" key="2">
    <citation type="journal article" date="2014" name="ISME J.">
        <title>Microbial stratification in low pH oxic and suboxic macroscopic growths along an acid mine drainage.</title>
        <authorList>
            <person name="Mendez-Garcia C."/>
            <person name="Mesa V."/>
            <person name="Sprenger R.R."/>
            <person name="Richter M."/>
            <person name="Diez M.S."/>
            <person name="Solano J."/>
            <person name="Bargiela R."/>
            <person name="Golyshina O.V."/>
            <person name="Manteca A."/>
            <person name="Ramos J.L."/>
            <person name="Gallego J.R."/>
            <person name="Llorente I."/>
            <person name="Martins Dos Santos V.A."/>
            <person name="Jensen O.N."/>
            <person name="Pelaez A.I."/>
            <person name="Sanchez J."/>
            <person name="Ferrer M."/>
        </authorList>
    </citation>
    <scope>NUCLEOTIDE SEQUENCE</scope>
</reference>
<dbReference type="AlphaFoldDB" id="T1CV81"/>
<protein>
    <submittedName>
        <fullName evidence="1">Protein containing transposase</fullName>
    </submittedName>
</protein>
<name>T1CV81_9ZZZZ</name>
<feature type="non-terminal residue" evidence="1">
    <location>
        <position position="313"/>
    </location>
</feature>
<comment type="caution">
    <text evidence="1">The sequence shown here is derived from an EMBL/GenBank/DDBJ whole genome shotgun (WGS) entry which is preliminary data.</text>
</comment>
<sequence length="313" mass="35190">MSYIARRRVGSQVYLEERESYRKNGKVKVRFLRYLGVEGETPGKLRPARHLLDELRPGGSSRAGDVGLLWALAKDLNIPRTIDSICGRYSSKEGPSPGTLLTVWAINRVLYPESATQLASWVPTTDLPRLTGVDPEKFTKDAFLTCLDRVCGEDPDIGGLVDRTPRLDTELFRAFRERHPLPEGEREVFAYDLTSVLFFGVTCPLAEFGYNAEKATDQRQVNLALLVTRRERQPVTHEVFEGSRHGVATVKNFLVRVIQHGEKQGTLIWDRGVVSKDHVEAVEAAGWKLVCGLPKSLTVVKEVLDRAEIPWRP</sequence>
<organism evidence="1">
    <name type="scientific">mine drainage metagenome</name>
    <dbReference type="NCBI Taxonomy" id="410659"/>
    <lineage>
        <taxon>unclassified sequences</taxon>
        <taxon>metagenomes</taxon>
        <taxon>ecological metagenomes</taxon>
    </lineage>
</organism>
<accession>T1CV81</accession>